<evidence type="ECO:0000259" key="1">
    <source>
        <dbReference type="Pfam" id="PF10354"/>
    </source>
</evidence>
<dbReference type="InterPro" id="IPR019446">
    <property type="entry name" value="BMT5-like"/>
</dbReference>
<accession>A0A8H7ZWG8</accession>
<feature type="non-terminal residue" evidence="2">
    <location>
        <position position="1"/>
    </location>
</feature>
<name>A0A8H7ZWG8_9FUNG</name>
<dbReference type="Pfam" id="PF10354">
    <property type="entry name" value="BMT5-like"/>
    <property type="match status" value="1"/>
</dbReference>
<comment type="caution">
    <text evidence="2">The sequence shown here is derived from an EMBL/GenBank/DDBJ whole genome shotgun (WGS) entry which is preliminary data.</text>
</comment>
<dbReference type="EMBL" id="JAEFCI010005113">
    <property type="protein sequence ID" value="KAG5460512.1"/>
    <property type="molecule type" value="Genomic_DNA"/>
</dbReference>
<gene>
    <name evidence="2" type="ORF">BJ554DRAFT_7432</name>
</gene>
<organism evidence="2 3">
    <name type="scientific">Olpidium bornovanus</name>
    <dbReference type="NCBI Taxonomy" id="278681"/>
    <lineage>
        <taxon>Eukaryota</taxon>
        <taxon>Fungi</taxon>
        <taxon>Fungi incertae sedis</taxon>
        <taxon>Olpidiomycota</taxon>
        <taxon>Olpidiomycotina</taxon>
        <taxon>Olpidiomycetes</taxon>
        <taxon>Olpidiales</taxon>
        <taxon>Olpidiaceae</taxon>
        <taxon>Olpidium</taxon>
    </lineage>
</organism>
<keyword evidence="3" id="KW-1185">Reference proteome</keyword>
<feature type="domain" description="25S rRNA (uridine-N(3))-methyltransferase BMT5-like" evidence="1">
    <location>
        <begin position="1"/>
        <end position="104"/>
    </location>
</feature>
<protein>
    <recommendedName>
        <fullName evidence="1">25S rRNA (uridine-N(3))-methyltransferase BMT5-like domain-containing protein</fullName>
    </recommendedName>
</protein>
<dbReference type="Proteomes" id="UP000673691">
    <property type="component" value="Unassembled WGS sequence"/>
</dbReference>
<proteinExistence type="predicted"/>
<dbReference type="OrthoDB" id="273345at2759"/>
<evidence type="ECO:0000313" key="3">
    <source>
        <dbReference type="Proteomes" id="UP000673691"/>
    </source>
</evidence>
<sequence>VFNFPHTGSGIKDQDRNVRANQELLLSFFASAAGLLAARAPGGPPGDAGGEILVTVKSGKPYDLWRVKDLGKRALPAAAGAPRLVCKTSFAFDPALYPGYAHRRTAGFAEGLSAAANEEIVPPRGGKERAPPPRTYVFALAEGACPEDDPPPPS</sequence>
<dbReference type="AlphaFoldDB" id="A0A8H7ZWG8"/>
<evidence type="ECO:0000313" key="2">
    <source>
        <dbReference type="EMBL" id="KAG5460512.1"/>
    </source>
</evidence>
<dbReference type="GO" id="GO:0070475">
    <property type="term" value="P:rRNA base methylation"/>
    <property type="evidence" value="ECO:0007669"/>
    <property type="project" value="InterPro"/>
</dbReference>
<dbReference type="GO" id="GO:0070042">
    <property type="term" value="F:rRNA (uridine-N3-)-methyltransferase activity"/>
    <property type="evidence" value="ECO:0007669"/>
    <property type="project" value="InterPro"/>
</dbReference>
<reference evidence="2 3" key="1">
    <citation type="journal article" name="Sci. Rep.">
        <title>Genome-scale phylogenetic analyses confirm Olpidium as the closest living zoosporic fungus to the non-flagellated, terrestrial fungi.</title>
        <authorList>
            <person name="Chang Y."/>
            <person name="Rochon D."/>
            <person name="Sekimoto S."/>
            <person name="Wang Y."/>
            <person name="Chovatia M."/>
            <person name="Sandor L."/>
            <person name="Salamov A."/>
            <person name="Grigoriev I.V."/>
            <person name="Stajich J.E."/>
            <person name="Spatafora J.W."/>
        </authorList>
    </citation>
    <scope>NUCLEOTIDE SEQUENCE [LARGE SCALE GENOMIC DNA]</scope>
    <source>
        <strain evidence="2">S191</strain>
    </source>
</reference>